<dbReference type="EMBL" id="CAJHJT010000012">
    <property type="protein sequence ID" value="CAD6999220.1"/>
    <property type="molecule type" value="Genomic_DNA"/>
</dbReference>
<evidence type="ECO:0000313" key="3">
    <source>
        <dbReference type="Proteomes" id="UP000606786"/>
    </source>
</evidence>
<accession>A0A811UKE4</accession>
<dbReference type="GO" id="GO:0004620">
    <property type="term" value="F:phospholipase activity"/>
    <property type="evidence" value="ECO:0007669"/>
    <property type="project" value="InterPro"/>
</dbReference>
<dbReference type="GO" id="GO:0006644">
    <property type="term" value="P:phospholipid metabolic process"/>
    <property type="evidence" value="ECO:0007669"/>
    <property type="project" value="TreeGrafter"/>
</dbReference>
<keyword evidence="1" id="KW-0732">Signal</keyword>
<dbReference type="CDD" id="cd01824">
    <property type="entry name" value="Phospholipase_B_like"/>
    <property type="match status" value="1"/>
</dbReference>
<evidence type="ECO:0000256" key="1">
    <source>
        <dbReference type="SAM" id="SignalP"/>
    </source>
</evidence>
<feature type="signal peptide" evidence="1">
    <location>
        <begin position="1"/>
        <end position="28"/>
    </location>
</feature>
<keyword evidence="3" id="KW-1185">Reference proteome</keyword>
<dbReference type="InterPro" id="IPR038885">
    <property type="entry name" value="PLB1"/>
</dbReference>
<dbReference type="Proteomes" id="UP000606786">
    <property type="component" value="Unassembled WGS sequence"/>
</dbReference>
<dbReference type="PANTHER" id="PTHR21325">
    <property type="entry name" value="PHOSPHOLIPASE B, PLB1"/>
    <property type="match status" value="1"/>
</dbReference>
<dbReference type="InterPro" id="IPR036514">
    <property type="entry name" value="SGNH_hydro_sf"/>
</dbReference>
<name>A0A811UKE4_CERCA</name>
<organism evidence="2 3">
    <name type="scientific">Ceratitis capitata</name>
    <name type="common">Mediterranean fruit fly</name>
    <name type="synonym">Tephritis capitata</name>
    <dbReference type="NCBI Taxonomy" id="7213"/>
    <lineage>
        <taxon>Eukaryota</taxon>
        <taxon>Metazoa</taxon>
        <taxon>Ecdysozoa</taxon>
        <taxon>Arthropoda</taxon>
        <taxon>Hexapoda</taxon>
        <taxon>Insecta</taxon>
        <taxon>Pterygota</taxon>
        <taxon>Neoptera</taxon>
        <taxon>Endopterygota</taxon>
        <taxon>Diptera</taxon>
        <taxon>Brachycera</taxon>
        <taxon>Muscomorpha</taxon>
        <taxon>Tephritoidea</taxon>
        <taxon>Tephritidae</taxon>
        <taxon>Ceratitis</taxon>
        <taxon>Ceratitis</taxon>
    </lineage>
</organism>
<dbReference type="AlphaFoldDB" id="A0A811UKE4"/>
<dbReference type="InterPro" id="IPR001087">
    <property type="entry name" value="GDSL"/>
</dbReference>
<evidence type="ECO:0000313" key="2">
    <source>
        <dbReference type="EMBL" id="CAD6999220.1"/>
    </source>
</evidence>
<gene>
    <name evidence="2" type="ORF">CCAP1982_LOCUS7754</name>
</gene>
<proteinExistence type="predicted"/>
<dbReference type="Gene3D" id="3.40.50.1110">
    <property type="entry name" value="SGNH hydrolase"/>
    <property type="match status" value="1"/>
</dbReference>
<sequence>MRNILHMTAARLALLLFCFGCLQTTTHTFDFFRQWRQKKADIIWSRLIGPKTVADVHDALEGKTLITDLDRNMRHLFVNVRRYSMKRADMDQIFATNRAEGKMQPIIPPNQPFPCDLSYSRSTFPPTSVHQLRPGDIDIIASIGDSLSAGNGIMSDRVLHILNEFRAFSFSGGGYGDWRSYLTLPNILREFNPNLYGYSTENELTVDSTSRLNIAEPMIMSRDLPFQARVLIDRMRQDPNVDMENHWKLLTIFVGNNDICTDMCHYDNMTEFVRRHEIDMRETFTLLRDNVPRLLINLIPVPNMVISLYPMENKVPFRCFAVHHLGCHCIFSHAVGEKELHQAYDRINRWHEVDQYVAQLPEFQTNDFAVVYQPFTAYIQTLRLANGETDFRYFASDCFHFSQWGHASMSNSLWNSMLQPMGRKQLNMVPAFSHFECPTEERPYIATLYNSWQRK</sequence>
<feature type="chain" id="PRO_5032706251" evidence="1">
    <location>
        <begin position="29"/>
        <end position="455"/>
    </location>
</feature>
<dbReference type="SUPFAM" id="SSF52266">
    <property type="entry name" value="SGNH hydrolase"/>
    <property type="match status" value="1"/>
</dbReference>
<dbReference type="OrthoDB" id="10265800at2759"/>
<comment type="caution">
    <text evidence="2">The sequence shown here is derived from an EMBL/GenBank/DDBJ whole genome shotgun (WGS) entry which is preliminary data.</text>
</comment>
<dbReference type="InterPro" id="IPR035547">
    <property type="entry name" value="Phospholipase_B"/>
</dbReference>
<dbReference type="Pfam" id="PF00657">
    <property type="entry name" value="Lipase_GDSL"/>
    <property type="match status" value="1"/>
</dbReference>
<dbReference type="PANTHER" id="PTHR21325:SF31">
    <property type="entry name" value="GH22081P-RELATED"/>
    <property type="match status" value="1"/>
</dbReference>
<reference evidence="2" key="1">
    <citation type="submission" date="2020-11" db="EMBL/GenBank/DDBJ databases">
        <authorList>
            <person name="Whitehead M."/>
        </authorList>
    </citation>
    <scope>NUCLEOTIDE SEQUENCE</scope>
    <source>
        <strain evidence="2">EGII</strain>
    </source>
</reference>
<protein>
    <submittedName>
        <fullName evidence="2">(Mediterranean fruit fly) hypothetical protein</fullName>
    </submittedName>
</protein>